<keyword evidence="2 10" id="KW-0436">Ligase</keyword>
<dbReference type="Gene3D" id="3.40.1390.10">
    <property type="entry name" value="MurE/MurF, N-terminal domain"/>
    <property type="match status" value="1"/>
</dbReference>
<accession>A0A7K3WP46</accession>
<dbReference type="UniPathway" id="UPA00219"/>
<dbReference type="SUPFAM" id="SSF53623">
    <property type="entry name" value="MurD-like peptide ligases, catalytic domain"/>
    <property type="match status" value="1"/>
</dbReference>
<keyword evidence="6 10" id="KW-0133">Cell shape</keyword>
<reference evidence="14 15" key="1">
    <citation type="submission" date="2020-02" db="EMBL/GenBank/DDBJ databases">
        <title>Out from the shadows clarifying the taxonomy of the family Cryomorphaceae and related taxa by utilizing the GTDB taxonomic framework.</title>
        <authorList>
            <person name="Bowman J.P."/>
        </authorList>
    </citation>
    <scope>NUCLEOTIDE SEQUENCE [LARGE SCALE GENOMIC DNA]</scope>
    <source>
        <strain evidence="14 15">QSSC 1-22</strain>
    </source>
</reference>
<feature type="domain" description="Mur ligase central" evidence="13">
    <location>
        <begin position="97"/>
        <end position="281"/>
    </location>
</feature>
<dbReference type="Pfam" id="PF08245">
    <property type="entry name" value="Mur_ligase_M"/>
    <property type="match status" value="1"/>
</dbReference>
<dbReference type="Pfam" id="PF02875">
    <property type="entry name" value="Mur_ligase_C"/>
    <property type="match status" value="1"/>
</dbReference>
<protein>
    <recommendedName>
        <fullName evidence="10 11">UDP-N-acetylmuramoyl-tripeptide--D-alanyl-D-alanine ligase</fullName>
        <ecNumber evidence="10 11">6.3.2.10</ecNumber>
    </recommendedName>
    <alternativeName>
        <fullName evidence="10">D-alanyl-D-alanine-adding enzyme</fullName>
    </alternativeName>
</protein>
<dbReference type="InterPro" id="IPR013221">
    <property type="entry name" value="Mur_ligase_cen"/>
</dbReference>
<feature type="domain" description="Mur ligase C-terminal" evidence="12">
    <location>
        <begin position="305"/>
        <end position="419"/>
    </location>
</feature>
<organism evidence="14 15">
    <name type="scientific">Cryomorpha ignava</name>
    <dbReference type="NCBI Taxonomy" id="101383"/>
    <lineage>
        <taxon>Bacteria</taxon>
        <taxon>Pseudomonadati</taxon>
        <taxon>Bacteroidota</taxon>
        <taxon>Flavobacteriia</taxon>
        <taxon>Flavobacteriales</taxon>
        <taxon>Cryomorphaceae</taxon>
        <taxon>Cryomorpha</taxon>
    </lineage>
</organism>
<dbReference type="Gene3D" id="3.40.1190.10">
    <property type="entry name" value="Mur-like, catalytic domain"/>
    <property type="match status" value="1"/>
</dbReference>
<keyword evidence="15" id="KW-1185">Reference proteome</keyword>
<keyword evidence="4 10" id="KW-0547">Nucleotide-binding</keyword>
<keyword evidence="3 10" id="KW-0132">Cell division</keyword>
<dbReference type="SUPFAM" id="SSF63418">
    <property type="entry name" value="MurE/MurF N-terminal domain"/>
    <property type="match status" value="1"/>
</dbReference>
<dbReference type="GO" id="GO:0005524">
    <property type="term" value="F:ATP binding"/>
    <property type="evidence" value="ECO:0007669"/>
    <property type="project" value="UniProtKB-UniRule"/>
</dbReference>
<dbReference type="RefSeq" id="WP_163283532.1">
    <property type="nucleotide sequence ID" value="NZ_JAAGVY010000005.1"/>
</dbReference>
<evidence type="ECO:0000256" key="7">
    <source>
        <dbReference type="ARBA" id="ARBA00022984"/>
    </source>
</evidence>
<gene>
    <name evidence="10 14" type="primary">murF</name>
    <name evidence="14" type="ORF">G3O08_04765</name>
</gene>
<dbReference type="InterPro" id="IPR051046">
    <property type="entry name" value="MurCDEF_CellWall_CoF430Synth"/>
</dbReference>
<dbReference type="InterPro" id="IPR005863">
    <property type="entry name" value="UDP-N-AcMur_synth"/>
</dbReference>
<dbReference type="HAMAP" id="MF_02019">
    <property type="entry name" value="MurF"/>
    <property type="match status" value="1"/>
</dbReference>
<evidence type="ECO:0000256" key="1">
    <source>
        <dbReference type="ARBA" id="ARBA00022490"/>
    </source>
</evidence>
<comment type="function">
    <text evidence="10 11">Involved in cell wall formation. Catalyzes the final step in the synthesis of UDP-N-acetylmuramoyl-pentapeptide, the precursor of murein.</text>
</comment>
<evidence type="ECO:0000256" key="9">
    <source>
        <dbReference type="ARBA" id="ARBA00023316"/>
    </source>
</evidence>
<evidence type="ECO:0000256" key="8">
    <source>
        <dbReference type="ARBA" id="ARBA00023306"/>
    </source>
</evidence>
<evidence type="ECO:0000313" key="14">
    <source>
        <dbReference type="EMBL" id="NEN22811.1"/>
    </source>
</evidence>
<dbReference type="InterPro" id="IPR036615">
    <property type="entry name" value="Mur_ligase_C_dom_sf"/>
</dbReference>
<keyword evidence="5 10" id="KW-0067">ATP-binding</keyword>
<comment type="subcellular location">
    <subcellularLocation>
        <location evidence="10 11">Cytoplasm</location>
    </subcellularLocation>
</comment>
<dbReference type="SUPFAM" id="SSF53244">
    <property type="entry name" value="MurD-like peptide ligases, peptide-binding domain"/>
    <property type="match status" value="1"/>
</dbReference>
<dbReference type="GO" id="GO:0005737">
    <property type="term" value="C:cytoplasm"/>
    <property type="evidence" value="ECO:0007669"/>
    <property type="project" value="UniProtKB-SubCell"/>
</dbReference>
<evidence type="ECO:0000259" key="12">
    <source>
        <dbReference type="Pfam" id="PF02875"/>
    </source>
</evidence>
<evidence type="ECO:0000313" key="15">
    <source>
        <dbReference type="Proteomes" id="UP000486602"/>
    </source>
</evidence>
<evidence type="ECO:0000256" key="2">
    <source>
        <dbReference type="ARBA" id="ARBA00022598"/>
    </source>
</evidence>
<evidence type="ECO:0000256" key="10">
    <source>
        <dbReference type="HAMAP-Rule" id="MF_02019"/>
    </source>
</evidence>
<keyword evidence="1 10" id="KW-0963">Cytoplasm</keyword>
<dbReference type="InterPro" id="IPR004101">
    <property type="entry name" value="Mur_ligase_C"/>
</dbReference>
<dbReference type="PANTHER" id="PTHR43024:SF1">
    <property type="entry name" value="UDP-N-ACETYLMURAMOYL-TRIPEPTIDE--D-ALANYL-D-ALANINE LIGASE"/>
    <property type="match status" value="1"/>
</dbReference>
<evidence type="ECO:0000256" key="6">
    <source>
        <dbReference type="ARBA" id="ARBA00022960"/>
    </source>
</evidence>
<evidence type="ECO:0000256" key="4">
    <source>
        <dbReference type="ARBA" id="ARBA00022741"/>
    </source>
</evidence>
<dbReference type="InterPro" id="IPR035911">
    <property type="entry name" value="MurE/MurF_N"/>
</dbReference>
<dbReference type="Gene3D" id="3.90.190.20">
    <property type="entry name" value="Mur ligase, C-terminal domain"/>
    <property type="match status" value="1"/>
</dbReference>
<dbReference type="GO" id="GO:0051301">
    <property type="term" value="P:cell division"/>
    <property type="evidence" value="ECO:0007669"/>
    <property type="project" value="UniProtKB-KW"/>
</dbReference>
<dbReference type="GO" id="GO:0008360">
    <property type="term" value="P:regulation of cell shape"/>
    <property type="evidence" value="ECO:0007669"/>
    <property type="project" value="UniProtKB-KW"/>
</dbReference>
<evidence type="ECO:0000256" key="11">
    <source>
        <dbReference type="RuleBase" id="RU004136"/>
    </source>
</evidence>
<dbReference type="AlphaFoldDB" id="A0A7K3WP46"/>
<keyword evidence="7 10" id="KW-0573">Peptidoglycan synthesis</keyword>
<sequence>MTKTQELYTIYQSHPRVNTDTRTDLKDSIFFCLKGPNFDANTFADEALKKGAAHVVSDSSVNAGKAKITVVPNVLETLQELAKHHRNMFTFPVIGLTGSNGKTTNKELISAVLSERFKTYFTEGNLNNHIGVPLTLLRIPLDAEMAVIEMGANHQGEIRDLSAICQPDFGMITNIGKAHLEGFGGVEGVIKGKKELFDYLEQNGGKVFVNGDDKLLSGLSANLNRVVFGKDGAEYFVEGSIIESSPFLSFRFSHQGEASKEIKTSLVGAYNFYNLLAASCIGTYFDVDMPKIEQALKKYIPTNNRSQLLKTETNEVILDSYNANPSSMEAAVDSLNDQKSTSKYALLGEMRELGVTTTEEHQILIDKLHRLGINAILVGNGYKLCDKKDFRWFENSIDLIDYLKDNSIKNSLILLKGSRAVAMEKVVDFL</sequence>
<feature type="binding site" evidence="10">
    <location>
        <begin position="98"/>
        <end position="104"/>
    </location>
    <ligand>
        <name>ATP</name>
        <dbReference type="ChEBI" id="CHEBI:30616"/>
    </ligand>
</feature>
<comment type="caution">
    <text evidence="14">The sequence shown here is derived from an EMBL/GenBank/DDBJ whole genome shotgun (WGS) entry which is preliminary data.</text>
</comment>
<evidence type="ECO:0000259" key="13">
    <source>
        <dbReference type="Pfam" id="PF08245"/>
    </source>
</evidence>
<keyword evidence="9 10" id="KW-0961">Cell wall biogenesis/degradation</keyword>
<comment type="pathway">
    <text evidence="10 11">Cell wall biogenesis; peptidoglycan biosynthesis.</text>
</comment>
<dbReference type="Proteomes" id="UP000486602">
    <property type="component" value="Unassembled WGS sequence"/>
</dbReference>
<dbReference type="InterPro" id="IPR036565">
    <property type="entry name" value="Mur-like_cat_sf"/>
</dbReference>
<dbReference type="PANTHER" id="PTHR43024">
    <property type="entry name" value="UDP-N-ACETYLMURAMOYL-TRIPEPTIDE--D-ALANYL-D-ALANINE LIGASE"/>
    <property type="match status" value="1"/>
</dbReference>
<evidence type="ECO:0000256" key="5">
    <source>
        <dbReference type="ARBA" id="ARBA00022840"/>
    </source>
</evidence>
<comment type="catalytic activity">
    <reaction evidence="10 11">
        <text>D-alanyl-D-alanine + UDP-N-acetyl-alpha-D-muramoyl-L-alanyl-gamma-D-glutamyl-meso-2,6-diaminopimelate + ATP = UDP-N-acetyl-alpha-D-muramoyl-L-alanyl-gamma-D-glutamyl-meso-2,6-diaminopimeloyl-D-alanyl-D-alanine + ADP + phosphate + H(+)</text>
        <dbReference type="Rhea" id="RHEA:28374"/>
        <dbReference type="ChEBI" id="CHEBI:15378"/>
        <dbReference type="ChEBI" id="CHEBI:30616"/>
        <dbReference type="ChEBI" id="CHEBI:43474"/>
        <dbReference type="ChEBI" id="CHEBI:57822"/>
        <dbReference type="ChEBI" id="CHEBI:61386"/>
        <dbReference type="ChEBI" id="CHEBI:83905"/>
        <dbReference type="ChEBI" id="CHEBI:456216"/>
        <dbReference type="EC" id="6.3.2.10"/>
    </reaction>
</comment>
<dbReference type="EMBL" id="JAAGVY010000005">
    <property type="protein sequence ID" value="NEN22811.1"/>
    <property type="molecule type" value="Genomic_DNA"/>
</dbReference>
<keyword evidence="8 10" id="KW-0131">Cell cycle</keyword>
<name>A0A7K3WP46_9FLAO</name>
<dbReference type="NCBIfam" id="TIGR01143">
    <property type="entry name" value="murF"/>
    <property type="match status" value="1"/>
</dbReference>
<evidence type="ECO:0000256" key="3">
    <source>
        <dbReference type="ARBA" id="ARBA00022618"/>
    </source>
</evidence>
<dbReference type="GO" id="GO:0047480">
    <property type="term" value="F:UDP-N-acetylmuramoyl-tripeptide-D-alanyl-D-alanine ligase activity"/>
    <property type="evidence" value="ECO:0007669"/>
    <property type="project" value="UniProtKB-UniRule"/>
</dbReference>
<dbReference type="GO" id="GO:0071555">
    <property type="term" value="P:cell wall organization"/>
    <property type="evidence" value="ECO:0007669"/>
    <property type="project" value="UniProtKB-KW"/>
</dbReference>
<dbReference type="EC" id="6.3.2.10" evidence="10 11"/>
<proteinExistence type="inferred from homology"/>
<dbReference type="GO" id="GO:0009252">
    <property type="term" value="P:peptidoglycan biosynthetic process"/>
    <property type="evidence" value="ECO:0007669"/>
    <property type="project" value="UniProtKB-UniRule"/>
</dbReference>
<comment type="similarity">
    <text evidence="10">Belongs to the MurCDEF family. MurF subfamily.</text>
</comment>